<sequence length="163" mass="17458">MAGQHDPAPGPAGRRVALDDPFRPRLARVVTTVLAVVVAVATVLLLVLLPGTGLVGYALGDRLGIGLVGFAIVWFCWRQATVAAVPRPEGLRVRNLATTRTVAWAQIVSVRFGEGRPWVQLDLDDGDTLAVMGVQRSDGERAKGEARRLATLVAARTRTSRDD</sequence>
<reference evidence="3 4" key="1">
    <citation type="submission" date="2018-10" db="EMBL/GenBank/DDBJ databases">
        <title>Isolation, diversity and antifungal activity of actinobacteria from wheat.</title>
        <authorList>
            <person name="Han C."/>
        </authorList>
    </citation>
    <scope>NUCLEOTIDE SEQUENCE [LARGE SCALE GENOMIC DNA]</scope>
    <source>
        <strain evidence="3 4">NEAU-YY56</strain>
    </source>
</reference>
<evidence type="ECO:0000313" key="3">
    <source>
        <dbReference type="EMBL" id="RMI05110.1"/>
    </source>
</evidence>
<comment type="caution">
    <text evidence="3">The sequence shown here is derived from an EMBL/GenBank/DDBJ whole genome shotgun (WGS) entry which is preliminary data.</text>
</comment>
<dbReference type="InterPro" id="IPR019692">
    <property type="entry name" value="CFP-6_PH"/>
</dbReference>
<dbReference type="EMBL" id="RFFI01000111">
    <property type="protein sequence ID" value="RMI05110.1"/>
    <property type="molecule type" value="Genomic_DNA"/>
</dbReference>
<gene>
    <name evidence="3" type="ORF">EBM89_16470</name>
</gene>
<feature type="transmembrane region" description="Helical" evidence="1">
    <location>
        <begin position="55"/>
        <end position="77"/>
    </location>
</feature>
<feature type="transmembrane region" description="Helical" evidence="1">
    <location>
        <begin position="29"/>
        <end position="49"/>
    </location>
</feature>
<feature type="domain" description="Low molecular weight protein antigen 6 PH" evidence="2">
    <location>
        <begin position="88"/>
        <end position="149"/>
    </location>
</feature>
<dbReference type="AlphaFoldDB" id="A0A3M2IZN0"/>
<proteinExistence type="predicted"/>
<dbReference type="Proteomes" id="UP000269289">
    <property type="component" value="Unassembled WGS sequence"/>
</dbReference>
<evidence type="ECO:0000259" key="2">
    <source>
        <dbReference type="Pfam" id="PF10756"/>
    </source>
</evidence>
<dbReference type="Pfam" id="PF10756">
    <property type="entry name" value="bPH_6"/>
    <property type="match status" value="1"/>
</dbReference>
<keyword evidence="1" id="KW-1133">Transmembrane helix</keyword>
<evidence type="ECO:0000313" key="4">
    <source>
        <dbReference type="Proteomes" id="UP000269289"/>
    </source>
</evidence>
<evidence type="ECO:0000256" key="1">
    <source>
        <dbReference type="SAM" id="Phobius"/>
    </source>
</evidence>
<protein>
    <submittedName>
        <fullName evidence="3">PH domain-containing protein</fullName>
    </submittedName>
</protein>
<dbReference type="OrthoDB" id="3824918at2"/>
<keyword evidence="1" id="KW-0472">Membrane</keyword>
<keyword evidence="4" id="KW-1185">Reference proteome</keyword>
<name>A0A3M2IZN0_9CELL</name>
<keyword evidence="1" id="KW-0812">Transmembrane</keyword>
<dbReference type="RefSeq" id="WP_122150739.1">
    <property type="nucleotide sequence ID" value="NZ_RFFI01000111.1"/>
</dbReference>
<organism evidence="3 4">
    <name type="scientific">Cellulomonas triticagri</name>
    <dbReference type="NCBI Taxonomy" id="2483352"/>
    <lineage>
        <taxon>Bacteria</taxon>
        <taxon>Bacillati</taxon>
        <taxon>Actinomycetota</taxon>
        <taxon>Actinomycetes</taxon>
        <taxon>Micrococcales</taxon>
        <taxon>Cellulomonadaceae</taxon>
        <taxon>Cellulomonas</taxon>
    </lineage>
</organism>
<accession>A0A3M2IZN0</accession>